<dbReference type="AlphaFoldDB" id="I2FQ48"/>
<comment type="caution">
    <text evidence="1">The sequence shown here is derived from an EMBL/GenBank/DDBJ whole genome shotgun (WGS) entry which is preliminary data.</text>
</comment>
<evidence type="ECO:0000313" key="1">
    <source>
        <dbReference type="EMBL" id="CCF49041.1"/>
    </source>
</evidence>
<dbReference type="HOGENOM" id="CLU_781174_0_0_1"/>
<name>I2FQ48_USTHO</name>
<dbReference type="Proteomes" id="UP000006174">
    <property type="component" value="Unassembled WGS sequence"/>
</dbReference>
<gene>
    <name evidence="1" type="ORF">UHOR_13502</name>
</gene>
<evidence type="ECO:0000313" key="2">
    <source>
        <dbReference type="Proteomes" id="UP000006174"/>
    </source>
</evidence>
<accession>I2FQ48</accession>
<proteinExistence type="predicted"/>
<dbReference type="EMBL" id="CAGI01000140">
    <property type="protein sequence ID" value="CCF49041.1"/>
    <property type="molecule type" value="Genomic_DNA"/>
</dbReference>
<protein>
    <submittedName>
        <fullName evidence="1">Uncharacterized protein</fullName>
    </submittedName>
</protein>
<organism evidence="1 2">
    <name type="scientific">Ustilago hordei</name>
    <name type="common">Barley covered smut fungus</name>
    <dbReference type="NCBI Taxonomy" id="120017"/>
    <lineage>
        <taxon>Eukaryota</taxon>
        <taxon>Fungi</taxon>
        <taxon>Dikarya</taxon>
        <taxon>Basidiomycota</taxon>
        <taxon>Ustilaginomycotina</taxon>
        <taxon>Ustilaginomycetes</taxon>
        <taxon>Ustilaginales</taxon>
        <taxon>Ustilaginaceae</taxon>
        <taxon>Ustilago</taxon>
    </lineage>
</organism>
<reference evidence="1 2" key="1">
    <citation type="journal article" date="2012" name="Plant Cell">
        <title>Genome comparison of barley and maize smut fungi reveals targeted loss of RNA silencing components and species-specific presence of transposable elements.</title>
        <authorList>
            <person name="Laurie J.D."/>
            <person name="Ali S."/>
            <person name="Linning R."/>
            <person name="Mannhaupt G."/>
            <person name="Wong P."/>
            <person name="Gueldener U."/>
            <person name="Muensterkoetter M."/>
            <person name="Moore R."/>
            <person name="Kahmann R."/>
            <person name="Bakkeren G."/>
            <person name="Schirawski J."/>
        </authorList>
    </citation>
    <scope>NUCLEOTIDE SEQUENCE [LARGE SCALE GENOMIC DNA]</scope>
    <source>
        <strain evidence="2">Uh4875-4</strain>
    </source>
</reference>
<sequence length="355" mass="40252">MSLAAPGWTALTLFHQCWGPFPPHLSTVCTPPHSPIYPLGVHSQAGPLLHWWQTQMSLPPIHGVDICLVMRLVRSATPLRDLSYDCNTTDSGRFCCKLPVVPNWSGSVVDLFLLQISVDSANSCFSPILQFLRSPSYEFRSSCFLRIWPHDRRLPNGEADKRLTNMRRLVGHPIGCTDHFDGDYLTENLTKAYHCANFSSAILSERPVIPLEDIGHSVNLLVQVDTPPSASEVVLAQGIKEVRVNQGELWTMSFCNLCSSTGIKVMSWDRMSRKQEELQSYEEECRNCRSRQSEGLQQSSLRSVVEGLYNRFHPNQYEQELTAKPTGICGIMIVQQILWRMLIAQILQQDRCQRH</sequence>
<keyword evidence="2" id="KW-1185">Reference proteome</keyword>